<evidence type="ECO:0000313" key="2">
    <source>
        <dbReference type="EMBL" id="KAG1524348.1"/>
    </source>
</evidence>
<evidence type="ECO:0008006" key="4">
    <source>
        <dbReference type="Google" id="ProtNLM"/>
    </source>
</evidence>
<sequence length="99" mass="11159">MVKPVIDTGDSKSISRPPFKMSPRELDELQKQLKELLSLGLIRPSSSPWGAPVLFVRKKDGTLRMCIDYRAVNSLTRRLNTPLPRIDECLERLGGSNSH</sequence>
<evidence type="ECO:0000256" key="1">
    <source>
        <dbReference type="SAM" id="MobiDB-lite"/>
    </source>
</evidence>
<dbReference type="Gene3D" id="3.30.70.270">
    <property type="match status" value="1"/>
</dbReference>
<dbReference type="InterPro" id="IPR032567">
    <property type="entry name" value="RTL1-rel"/>
</dbReference>
<dbReference type="PANTHER" id="PTHR15503">
    <property type="entry name" value="LDOC1 RELATED"/>
    <property type="match status" value="1"/>
</dbReference>
<reference evidence="2" key="1">
    <citation type="journal article" date="2020" name="Microb. Genom.">
        <title>Genetic diversity of clinical and environmental Mucorales isolates obtained from an investigation of mucormycosis cases among solid organ transplant recipients.</title>
        <authorList>
            <person name="Nguyen M.H."/>
            <person name="Kaul D."/>
            <person name="Muto C."/>
            <person name="Cheng S.J."/>
            <person name="Richter R.A."/>
            <person name="Bruno V.M."/>
            <person name="Liu G."/>
            <person name="Beyhan S."/>
            <person name="Sundermann A.J."/>
            <person name="Mounaud S."/>
            <person name="Pasculle A.W."/>
            <person name="Nierman W.C."/>
            <person name="Driscoll E."/>
            <person name="Cumbie R."/>
            <person name="Clancy C.J."/>
            <person name="Dupont C.L."/>
        </authorList>
    </citation>
    <scope>NUCLEOTIDE SEQUENCE</scope>
    <source>
        <strain evidence="2">GL16</strain>
    </source>
</reference>
<dbReference type="SUPFAM" id="SSF56672">
    <property type="entry name" value="DNA/RNA polymerases"/>
    <property type="match status" value="1"/>
</dbReference>
<dbReference type="EMBL" id="JAANIT010010370">
    <property type="protein sequence ID" value="KAG1524348.1"/>
    <property type="molecule type" value="Genomic_DNA"/>
</dbReference>
<dbReference type="InterPro" id="IPR043502">
    <property type="entry name" value="DNA/RNA_pol_sf"/>
</dbReference>
<name>A0A9P6XM42_RHIOR</name>
<dbReference type="Proteomes" id="UP000717996">
    <property type="component" value="Unassembled WGS sequence"/>
</dbReference>
<proteinExistence type="predicted"/>
<accession>A0A9P6XM42</accession>
<organism evidence="2 3">
    <name type="scientific">Rhizopus oryzae</name>
    <name type="common">Mucormycosis agent</name>
    <name type="synonym">Rhizopus arrhizus var. delemar</name>
    <dbReference type="NCBI Taxonomy" id="64495"/>
    <lineage>
        <taxon>Eukaryota</taxon>
        <taxon>Fungi</taxon>
        <taxon>Fungi incertae sedis</taxon>
        <taxon>Mucoromycota</taxon>
        <taxon>Mucoromycotina</taxon>
        <taxon>Mucoromycetes</taxon>
        <taxon>Mucorales</taxon>
        <taxon>Mucorineae</taxon>
        <taxon>Rhizopodaceae</taxon>
        <taxon>Rhizopus</taxon>
    </lineage>
</organism>
<dbReference type="Gene3D" id="3.10.10.10">
    <property type="entry name" value="HIV Type 1 Reverse Transcriptase, subunit A, domain 1"/>
    <property type="match status" value="1"/>
</dbReference>
<protein>
    <recommendedName>
        <fullName evidence="4">Reverse transcriptase domain-containing protein</fullName>
    </recommendedName>
</protein>
<comment type="caution">
    <text evidence="2">The sequence shown here is derived from an EMBL/GenBank/DDBJ whole genome shotgun (WGS) entry which is preliminary data.</text>
</comment>
<dbReference type="PANTHER" id="PTHR15503:SF45">
    <property type="entry name" value="RNA-DIRECTED DNA POLYMERASE HOMOLOG"/>
    <property type="match status" value="1"/>
</dbReference>
<dbReference type="AlphaFoldDB" id="A0A9P6XM42"/>
<feature type="region of interest" description="Disordered" evidence="1">
    <location>
        <begin position="1"/>
        <end position="21"/>
    </location>
</feature>
<gene>
    <name evidence="2" type="ORF">G6F51_014436</name>
</gene>
<dbReference type="InterPro" id="IPR043128">
    <property type="entry name" value="Rev_trsase/Diguanyl_cyclase"/>
</dbReference>
<evidence type="ECO:0000313" key="3">
    <source>
        <dbReference type="Proteomes" id="UP000717996"/>
    </source>
</evidence>